<proteinExistence type="inferred from homology"/>
<dbReference type="AlphaFoldDB" id="A0A7I4XVD0"/>
<dbReference type="GO" id="GO:0016491">
    <property type="term" value="F:oxidoreductase activity"/>
    <property type="evidence" value="ECO:0007669"/>
    <property type="project" value="UniProtKB-KW"/>
</dbReference>
<dbReference type="PROSITE" id="PS00061">
    <property type="entry name" value="ADH_SHORT"/>
    <property type="match status" value="1"/>
</dbReference>
<dbReference type="SUPFAM" id="SSF51735">
    <property type="entry name" value="NAD(P)-binding Rossmann-fold domains"/>
    <property type="match status" value="1"/>
</dbReference>
<evidence type="ECO:0000313" key="4">
    <source>
        <dbReference type="Proteomes" id="UP000025227"/>
    </source>
</evidence>
<organism evidence="4 5">
    <name type="scientific">Haemonchus contortus</name>
    <name type="common">Barber pole worm</name>
    <dbReference type="NCBI Taxonomy" id="6289"/>
    <lineage>
        <taxon>Eukaryota</taxon>
        <taxon>Metazoa</taxon>
        <taxon>Ecdysozoa</taxon>
        <taxon>Nematoda</taxon>
        <taxon>Chromadorea</taxon>
        <taxon>Rhabditida</taxon>
        <taxon>Rhabditina</taxon>
        <taxon>Rhabditomorpha</taxon>
        <taxon>Strongyloidea</taxon>
        <taxon>Trichostrongylidae</taxon>
        <taxon>Haemonchus</taxon>
    </lineage>
</organism>
<keyword evidence="3" id="KW-0812">Transmembrane</keyword>
<comment type="similarity">
    <text evidence="2">Belongs to the short-chain dehydrogenases/reductases (SDR) family.</text>
</comment>
<keyword evidence="3" id="KW-0472">Membrane</keyword>
<evidence type="ECO:0000256" key="1">
    <source>
        <dbReference type="ARBA" id="ARBA00023002"/>
    </source>
</evidence>
<dbReference type="PANTHER" id="PTHR43313:SF7">
    <property type="entry name" value="17-BETA-HYDROXYSTEROID DEHYDROGENASE TYPE 6"/>
    <property type="match status" value="1"/>
</dbReference>
<dbReference type="OrthoDB" id="2102561at2759"/>
<dbReference type="PRINTS" id="PR00080">
    <property type="entry name" value="SDRFAMILY"/>
</dbReference>
<evidence type="ECO:0000313" key="5">
    <source>
        <dbReference type="WBParaSite" id="HCON_00012630-00001"/>
    </source>
</evidence>
<dbReference type="InterPro" id="IPR002347">
    <property type="entry name" value="SDR_fam"/>
</dbReference>
<keyword evidence="4" id="KW-1185">Reference proteome</keyword>
<dbReference type="GO" id="GO:0008202">
    <property type="term" value="P:steroid metabolic process"/>
    <property type="evidence" value="ECO:0007669"/>
    <property type="project" value="TreeGrafter"/>
</dbReference>
<keyword evidence="1" id="KW-0560">Oxidoreductase</keyword>
<dbReference type="OMA" id="FFDAYHD"/>
<dbReference type="InterPro" id="IPR020904">
    <property type="entry name" value="Sc_DH/Rdtase_CS"/>
</dbReference>
<protein>
    <submittedName>
        <fullName evidence="5">Retinol dehydrogenase 7</fullName>
    </submittedName>
</protein>
<accession>A0A7I4XVD0</accession>
<keyword evidence="3" id="KW-1133">Transmembrane helix</keyword>
<feature type="transmembrane region" description="Helical" evidence="3">
    <location>
        <begin position="6"/>
        <end position="24"/>
    </location>
</feature>
<dbReference type="Pfam" id="PF00106">
    <property type="entry name" value="adh_short"/>
    <property type="match status" value="1"/>
</dbReference>
<dbReference type="Gene3D" id="3.40.50.720">
    <property type="entry name" value="NAD(P)-binding Rossmann-like Domain"/>
    <property type="match status" value="1"/>
</dbReference>
<dbReference type="PANTHER" id="PTHR43313">
    <property type="entry name" value="SHORT-CHAIN DEHYDROGENASE/REDUCTASE FAMILY 9C"/>
    <property type="match status" value="1"/>
</dbReference>
<dbReference type="PRINTS" id="PR00081">
    <property type="entry name" value="GDHRDH"/>
</dbReference>
<sequence length="337" mass="38318">MDFMFIIFFTCAVFIIFLLIRWHFERYEIDNLERRAVLITGCDSGFGRALAVRCAEKGMPVFAACVRTESIDELKELSKNCTTPIDAFIMDVTSDQSVSKAKKYLESRTAKFGGLHGLVNNAGILGREFFDDFLTVDDYKEVAEVNAWGVIRVTQAMKPLVKQVRGRIVTITSICSRLGIMGIGPYTTAKFAITGYCDVIRRELRLFGVSVHVLEPGFFKTPLTDTENIDKQLETLYDSCPEDAKREYGAEFFIEMRKKTSWMLSCISSDRIDYVTNTYLHALTAVYPRSRYQVGWDSKLIFIPLAMLPTAIQDLIIRLVVTWTGIPTPRVLQKKIN</sequence>
<evidence type="ECO:0000256" key="2">
    <source>
        <dbReference type="RuleBase" id="RU000363"/>
    </source>
</evidence>
<evidence type="ECO:0000256" key="3">
    <source>
        <dbReference type="SAM" id="Phobius"/>
    </source>
</evidence>
<name>A0A7I4XVD0_HAECO</name>
<dbReference type="InterPro" id="IPR036291">
    <property type="entry name" value="NAD(P)-bd_dom_sf"/>
</dbReference>
<reference evidence="5" key="1">
    <citation type="submission" date="2020-12" db="UniProtKB">
        <authorList>
            <consortium name="WormBaseParasite"/>
        </authorList>
    </citation>
    <scope>IDENTIFICATION</scope>
    <source>
        <strain evidence="5">MHco3</strain>
    </source>
</reference>
<dbReference type="WBParaSite" id="HCON_00012630-00001">
    <property type="protein sequence ID" value="HCON_00012630-00001"/>
    <property type="gene ID" value="HCON_00012630"/>
</dbReference>
<dbReference type="Proteomes" id="UP000025227">
    <property type="component" value="Unplaced"/>
</dbReference>